<evidence type="ECO:0000313" key="2">
    <source>
        <dbReference type="EMBL" id="ETW83766.1"/>
    </source>
</evidence>
<accession>W4KFD8</accession>
<name>W4KFD8_HETIT</name>
<dbReference type="EMBL" id="KI925456">
    <property type="protein sequence ID" value="ETW83766.1"/>
    <property type="molecule type" value="Genomic_DNA"/>
</dbReference>
<dbReference type="AlphaFoldDB" id="W4KFD8"/>
<dbReference type="InParanoid" id="W4KFD8"/>
<dbReference type="RefSeq" id="XP_009543515.1">
    <property type="nucleotide sequence ID" value="XM_009545220.1"/>
</dbReference>
<dbReference type="Proteomes" id="UP000030671">
    <property type="component" value="Unassembled WGS sequence"/>
</dbReference>
<feature type="region of interest" description="Disordered" evidence="1">
    <location>
        <begin position="127"/>
        <end position="155"/>
    </location>
</feature>
<dbReference type="HOGENOM" id="CLU_1695700_0_0_1"/>
<feature type="compositionally biased region" description="Basic and acidic residues" evidence="1">
    <location>
        <begin position="135"/>
        <end position="155"/>
    </location>
</feature>
<evidence type="ECO:0000313" key="3">
    <source>
        <dbReference type="Proteomes" id="UP000030671"/>
    </source>
</evidence>
<proteinExistence type="predicted"/>
<dbReference type="GeneID" id="20672655"/>
<protein>
    <submittedName>
        <fullName evidence="2">Uncharacterized protein</fullName>
    </submittedName>
</protein>
<dbReference type="KEGG" id="hir:HETIRDRAFT_408100"/>
<reference evidence="2 3" key="1">
    <citation type="journal article" date="2012" name="New Phytol.">
        <title>Insight into trade-off between wood decay and parasitism from the genome of a fungal forest pathogen.</title>
        <authorList>
            <person name="Olson A."/>
            <person name="Aerts A."/>
            <person name="Asiegbu F."/>
            <person name="Belbahri L."/>
            <person name="Bouzid O."/>
            <person name="Broberg A."/>
            <person name="Canback B."/>
            <person name="Coutinho P.M."/>
            <person name="Cullen D."/>
            <person name="Dalman K."/>
            <person name="Deflorio G."/>
            <person name="van Diepen L.T."/>
            <person name="Dunand C."/>
            <person name="Duplessis S."/>
            <person name="Durling M."/>
            <person name="Gonthier P."/>
            <person name="Grimwood J."/>
            <person name="Fossdal C.G."/>
            <person name="Hansson D."/>
            <person name="Henrissat B."/>
            <person name="Hietala A."/>
            <person name="Himmelstrand K."/>
            <person name="Hoffmeister D."/>
            <person name="Hogberg N."/>
            <person name="James T.Y."/>
            <person name="Karlsson M."/>
            <person name="Kohler A."/>
            <person name="Kues U."/>
            <person name="Lee Y.H."/>
            <person name="Lin Y.C."/>
            <person name="Lind M."/>
            <person name="Lindquist E."/>
            <person name="Lombard V."/>
            <person name="Lucas S."/>
            <person name="Lunden K."/>
            <person name="Morin E."/>
            <person name="Murat C."/>
            <person name="Park J."/>
            <person name="Raffaello T."/>
            <person name="Rouze P."/>
            <person name="Salamov A."/>
            <person name="Schmutz J."/>
            <person name="Solheim H."/>
            <person name="Stahlberg J."/>
            <person name="Velez H."/>
            <person name="de Vries R.P."/>
            <person name="Wiebenga A."/>
            <person name="Woodward S."/>
            <person name="Yakovlev I."/>
            <person name="Garbelotto M."/>
            <person name="Martin F."/>
            <person name="Grigoriev I.V."/>
            <person name="Stenlid J."/>
        </authorList>
    </citation>
    <scope>NUCLEOTIDE SEQUENCE [LARGE SCALE GENOMIC DNA]</scope>
    <source>
        <strain evidence="2 3">TC 32-1</strain>
    </source>
</reference>
<gene>
    <name evidence="2" type="ORF">HETIRDRAFT_408100</name>
</gene>
<evidence type="ECO:0000256" key="1">
    <source>
        <dbReference type="SAM" id="MobiDB-lite"/>
    </source>
</evidence>
<organism evidence="2 3">
    <name type="scientific">Heterobasidion irregulare (strain TC 32-1)</name>
    <dbReference type="NCBI Taxonomy" id="747525"/>
    <lineage>
        <taxon>Eukaryota</taxon>
        <taxon>Fungi</taxon>
        <taxon>Dikarya</taxon>
        <taxon>Basidiomycota</taxon>
        <taxon>Agaricomycotina</taxon>
        <taxon>Agaricomycetes</taxon>
        <taxon>Russulales</taxon>
        <taxon>Bondarzewiaceae</taxon>
        <taxon>Heterobasidion</taxon>
        <taxon>Heterobasidion annosum species complex</taxon>
    </lineage>
</organism>
<sequence>MLPGYGLCIGGRCSESGLSVAIKGDSEWYDAEPFSEEGDDRSDVMSGAVGWVGECADVSAGGESGVEGSGWEWRGMPECATSTVEKTAGEGYAISSAGGVVGGESGTGGILGIGRTIEYLERFLAPPVSSPKARAKAERDAEPELLREPGDKWIR</sequence>
<keyword evidence="3" id="KW-1185">Reference proteome</keyword>